<dbReference type="Proteomes" id="UP001362999">
    <property type="component" value="Unassembled WGS sequence"/>
</dbReference>
<dbReference type="EMBL" id="JAWWNJ010000049">
    <property type="protein sequence ID" value="KAK7016927.1"/>
    <property type="molecule type" value="Genomic_DNA"/>
</dbReference>
<keyword evidence="2" id="KW-1185">Reference proteome</keyword>
<protein>
    <submittedName>
        <fullName evidence="1">Uncharacterized protein</fullName>
    </submittedName>
</protein>
<comment type="caution">
    <text evidence="1">The sequence shown here is derived from an EMBL/GenBank/DDBJ whole genome shotgun (WGS) entry which is preliminary data.</text>
</comment>
<organism evidence="1 2">
    <name type="scientific">Favolaschia claudopus</name>
    <dbReference type="NCBI Taxonomy" id="2862362"/>
    <lineage>
        <taxon>Eukaryota</taxon>
        <taxon>Fungi</taxon>
        <taxon>Dikarya</taxon>
        <taxon>Basidiomycota</taxon>
        <taxon>Agaricomycotina</taxon>
        <taxon>Agaricomycetes</taxon>
        <taxon>Agaricomycetidae</taxon>
        <taxon>Agaricales</taxon>
        <taxon>Marasmiineae</taxon>
        <taxon>Mycenaceae</taxon>
        <taxon>Favolaschia</taxon>
    </lineage>
</organism>
<sequence>MPPFVEFLVDPDRAGVFYIGGASRTELSCRILEMFASHDAASKSEESIAGHLACLAVPVFQYFVSSQPSAELISVWEPSTRIGFGAFCELGRERRF</sequence>
<reference evidence="1 2" key="1">
    <citation type="journal article" date="2024" name="J Genomics">
        <title>Draft genome sequencing and assembly of Favolaschia claudopus CIRM-BRFM 2984 isolated from oak limbs.</title>
        <authorList>
            <person name="Navarro D."/>
            <person name="Drula E."/>
            <person name="Chaduli D."/>
            <person name="Cazenave R."/>
            <person name="Ahrendt S."/>
            <person name="Wang J."/>
            <person name="Lipzen A."/>
            <person name="Daum C."/>
            <person name="Barry K."/>
            <person name="Grigoriev I.V."/>
            <person name="Favel A."/>
            <person name="Rosso M.N."/>
            <person name="Martin F."/>
        </authorList>
    </citation>
    <scope>NUCLEOTIDE SEQUENCE [LARGE SCALE GENOMIC DNA]</scope>
    <source>
        <strain evidence="1 2">CIRM-BRFM 2984</strain>
    </source>
</reference>
<proteinExistence type="predicted"/>
<gene>
    <name evidence="1" type="ORF">R3P38DRAFT_3202335</name>
</gene>
<evidence type="ECO:0000313" key="1">
    <source>
        <dbReference type="EMBL" id="KAK7016927.1"/>
    </source>
</evidence>
<evidence type="ECO:0000313" key="2">
    <source>
        <dbReference type="Proteomes" id="UP001362999"/>
    </source>
</evidence>
<dbReference type="AlphaFoldDB" id="A0AAW0ATN6"/>
<accession>A0AAW0ATN6</accession>
<name>A0AAW0ATN6_9AGAR</name>